<gene>
    <name evidence="1" type="ORF">HK100_004934</name>
</gene>
<dbReference type="AlphaFoldDB" id="A0AAD5X8G1"/>
<dbReference type="EMBL" id="JADGJH010002360">
    <property type="protein sequence ID" value="KAJ3099240.1"/>
    <property type="molecule type" value="Genomic_DNA"/>
</dbReference>
<evidence type="ECO:0000313" key="2">
    <source>
        <dbReference type="Proteomes" id="UP001211907"/>
    </source>
</evidence>
<comment type="caution">
    <text evidence="1">The sequence shown here is derived from an EMBL/GenBank/DDBJ whole genome shotgun (WGS) entry which is preliminary data.</text>
</comment>
<keyword evidence="2" id="KW-1185">Reference proteome</keyword>
<sequence>PSTIPQAQYTTQQQQQQQQHQLAGMEFFSSSNIQSQLQFASFASFPITSTALSSLPKATIGQHFGSSLLQSAFGSALLPGAAKPAIGRIPDFMDLRSSNNANVFGKGISASNKDLWGEFQ</sequence>
<evidence type="ECO:0000313" key="1">
    <source>
        <dbReference type="EMBL" id="KAJ3099240.1"/>
    </source>
</evidence>
<organism evidence="1 2">
    <name type="scientific">Physocladia obscura</name>
    <dbReference type="NCBI Taxonomy" id="109957"/>
    <lineage>
        <taxon>Eukaryota</taxon>
        <taxon>Fungi</taxon>
        <taxon>Fungi incertae sedis</taxon>
        <taxon>Chytridiomycota</taxon>
        <taxon>Chytridiomycota incertae sedis</taxon>
        <taxon>Chytridiomycetes</taxon>
        <taxon>Chytridiales</taxon>
        <taxon>Chytriomycetaceae</taxon>
        <taxon>Physocladia</taxon>
    </lineage>
</organism>
<name>A0AAD5X8G1_9FUNG</name>
<proteinExistence type="predicted"/>
<feature type="non-terminal residue" evidence="1">
    <location>
        <position position="1"/>
    </location>
</feature>
<dbReference type="Proteomes" id="UP001211907">
    <property type="component" value="Unassembled WGS sequence"/>
</dbReference>
<reference evidence="1" key="1">
    <citation type="submission" date="2020-05" db="EMBL/GenBank/DDBJ databases">
        <title>Phylogenomic resolution of chytrid fungi.</title>
        <authorList>
            <person name="Stajich J.E."/>
            <person name="Amses K."/>
            <person name="Simmons R."/>
            <person name="Seto K."/>
            <person name="Myers J."/>
            <person name="Bonds A."/>
            <person name="Quandt C.A."/>
            <person name="Barry K."/>
            <person name="Liu P."/>
            <person name="Grigoriev I."/>
            <person name="Longcore J.E."/>
            <person name="James T.Y."/>
        </authorList>
    </citation>
    <scope>NUCLEOTIDE SEQUENCE</scope>
    <source>
        <strain evidence="1">JEL0513</strain>
    </source>
</reference>
<accession>A0AAD5X8G1</accession>
<protein>
    <submittedName>
        <fullName evidence="1">Uncharacterized protein</fullName>
    </submittedName>
</protein>